<dbReference type="InterPro" id="IPR013320">
    <property type="entry name" value="ConA-like_dom_sf"/>
</dbReference>
<dbReference type="SUPFAM" id="SSF49899">
    <property type="entry name" value="Concanavalin A-like lectins/glucanases"/>
    <property type="match status" value="1"/>
</dbReference>
<evidence type="ECO:0000259" key="2">
    <source>
        <dbReference type="PROSITE" id="PS51236"/>
    </source>
</evidence>
<feature type="chain" id="PRO_5020229754" evidence="1">
    <location>
        <begin position="24"/>
        <end position="258"/>
    </location>
</feature>
<dbReference type="AlphaFoldDB" id="A0A4R6AVU8"/>
<feature type="domain" description="TSP C-terminal" evidence="2">
    <location>
        <begin position="19"/>
        <end position="232"/>
    </location>
</feature>
<dbReference type="EMBL" id="SMZO01000026">
    <property type="protein sequence ID" value="TDL86928.1"/>
    <property type="molecule type" value="Genomic_DNA"/>
</dbReference>
<dbReference type="InterPro" id="IPR008859">
    <property type="entry name" value="Thrombospondin_C"/>
</dbReference>
<dbReference type="Gene3D" id="2.60.120.200">
    <property type="match status" value="1"/>
</dbReference>
<dbReference type="GO" id="GO:0007155">
    <property type="term" value="P:cell adhesion"/>
    <property type="evidence" value="ECO:0007669"/>
    <property type="project" value="InterPro"/>
</dbReference>
<dbReference type="GO" id="GO:0005576">
    <property type="term" value="C:extracellular region"/>
    <property type="evidence" value="ECO:0007669"/>
    <property type="project" value="InterPro"/>
</dbReference>
<dbReference type="Proteomes" id="UP000294562">
    <property type="component" value="Unassembled WGS sequence"/>
</dbReference>
<dbReference type="RefSeq" id="WP_133343162.1">
    <property type="nucleotide sequence ID" value="NZ_SMZO01000026.1"/>
</dbReference>
<gene>
    <name evidence="3" type="ORF">E2L05_12060</name>
</gene>
<proteinExistence type="predicted"/>
<sequence>MTYSRVFAASVVALGLCGASAHAAAVDLTNWIENGKTGNGAGTWTVSAAKDSVFQSINGQPTVFFDPGNDAQGNQLGGTIKVETTGDDDYIGFVLGFDANEFGSTNADFWLIDWKQGAQSGSPGAGLRLSHVTGNVGAASTNDFWAHNGTVSIVQTAANLGGTGWADNTEYSFDLEFTKDLIEVKVDGVTELTYTSTDHGAQFEDGAFGFYNYSQSSVRYAGITQVQAPSEVPVPMALPLMASGLGALGFLGMRRRKG</sequence>
<keyword evidence="4" id="KW-1185">Reference proteome</keyword>
<dbReference type="PROSITE" id="PS51236">
    <property type="entry name" value="TSP_CTER"/>
    <property type="match status" value="1"/>
</dbReference>
<name>A0A4R6AVU8_9RHOB</name>
<dbReference type="Pfam" id="PF05735">
    <property type="entry name" value="TSP_C"/>
    <property type="match status" value="1"/>
</dbReference>
<feature type="signal peptide" evidence="1">
    <location>
        <begin position="1"/>
        <end position="23"/>
    </location>
</feature>
<reference evidence="3 4" key="1">
    <citation type="submission" date="2019-03" db="EMBL/GenBank/DDBJ databases">
        <title>Rhodobacteraceae bacterium SM1902, a new member of the family Rhodobacteraceae isolated from Yantai.</title>
        <authorList>
            <person name="Sun Y."/>
        </authorList>
    </citation>
    <scope>NUCLEOTIDE SEQUENCE [LARGE SCALE GENOMIC DNA]</scope>
    <source>
        <strain evidence="3 4">SM1902</strain>
    </source>
</reference>
<evidence type="ECO:0000313" key="3">
    <source>
        <dbReference type="EMBL" id="TDL86928.1"/>
    </source>
</evidence>
<protein>
    <submittedName>
        <fullName evidence="3">PEP-CTERM sorting domain-containing protein</fullName>
    </submittedName>
</protein>
<keyword evidence="1" id="KW-0732">Signal</keyword>
<evidence type="ECO:0000313" key="4">
    <source>
        <dbReference type="Proteomes" id="UP000294562"/>
    </source>
</evidence>
<accession>A0A4R6AVU8</accession>
<organism evidence="3 4">
    <name type="scientific">Meridianimarinicoccus aquatilis</name>
    <dbReference type="NCBI Taxonomy" id="2552766"/>
    <lineage>
        <taxon>Bacteria</taxon>
        <taxon>Pseudomonadati</taxon>
        <taxon>Pseudomonadota</taxon>
        <taxon>Alphaproteobacteria</taxon>
        <taxon>Rhodobacterales</taxon>
        <taxon>Paracoccaceae</taxon>
        <taxon>Meridianimarinicoccus</taxon>
    </lineage>
</organism>
<comment type="caution">
    <text evidence="3">The sequence shown here is derived from an EMBL/GenBank/DDBJ whole genome shotgun (WGS) entry which is preliminary data.</text>
</comment>
<dbReference type="OrthoDB" id="9152117at2"/>
<evidence type="ECO:0000256" key="1">
    <source>
        <dbReference type="SAM" id="SignalP"/>
    </source>
</evidence>
<dbReference type="GO" id="GO:0005509">
    <property type="term" value="F:calcium ion binding"/>
    <property type="evidence" value="ECO:0007669"/>
    <property type="project" value="InterPro"/>
</dbReference>